<keyword evidence="2" id="KW-1185">Reference proteome</keyword>
<organism evidence="1 2">
    <name type="scientific">Trichinella spiralis</name>
    <name type="common">Trichina worm</name>
    <dbReference type="NCBI Taxonomy" id="6334"/>
    <lineage>
        <taxon>Eukaryota</taxon>
        <taxon>Metazoa</taxon>
        <taxon>Ecdysozoa</taxon>
        <taxon>Nematoda</taxon>
        <taxon>Enoplea</taxon>
        <taxon>Dorylaimia</taxon>
        <taxon>Trichinellida</taxon>
        <taxon>Trichinellidae</taxon>
        <taxon>Trichinella</taxon>
    </lineage>
</organism>
<proteinExistence type="predicted"/>
<reference evidence="1 2" key="1">
    <citation type="submission" date="2015-01" db="EMBL/GenBank/DDBJ databases">
        <title>Evolution of Trichinella species and genotypes.</title>
        <authorList>
            <person name="Korhonen P.K."/>
            <person name="Edoardo P."/>
            <person name="Giuseppe L.R."/>
            <person name="Gasser R.B."/>
        </authorList>
    </citation>
    <scope>NUCLEOTIDE SEQUENCE [LARGE SCALE GENOMIC DNA]</scope>
    <source>
        <strain evidence="1">ISS3</strain>
    </source>
</reference>
<accession>A0A0V1AMR2</accession>
<dbReference type="Proteomes" id="UP000054776">
    <property type="component" value="Unassembled WGS sequence"/>
</dbReference>
<sequence>MLYAQKIEVPGSDEEDLHMINFLTADTNLSALLFIAYYSRY</sequence>
<gene>
    <name evidence="1" type="ORF">T01_3920</name>
</gene>
<protein>
    <submittedName>
        <fullName evidence="1">Uncharacterized protein</fullName>
    </submittedName>
</protein>
<dbReference type="EMBL" id="JYDH01000565">
    <property type="protein sequence ID" value="KRY26113.1"/>
    <property type="molecule type" value="Genomic_DNA"/>
</dbReference>
<name>A0A0V1AMR2_TRISP</name>
<dbReference type="InParanoid" id="A0A0V1AMR2"/>
<evidence type="ECO:0000313" key="1">
    <source>
        <dbReference type="EMBL" id="KRY26113.1"/>
    </source>
</evidence>
<dbReference type="AlphaFoldDB" id="A0A0V1AMR2"/>
<evidence type="ECO:0000313" key="2">
    <source>
        <dbReference type="Proteomes" id="UP000054776"/>
    </source>
</evidence>
<comment type="caution">
    <text evidence="1">The sequence shown here is derived from an EMBL/GenBank/DDBJ whole genome shotgun (WGS) entry which is preliminary data.</text>
</comment>